<sequence>MRIVVSGTHASGKSTLIADFAMRHPEFAVLPDPFELIDDSWDTPSAAMFMAQLRVAAQRLGSDDEGESLIAERGPIDFLAYILAMAELSGTTADGDLVERAMALTADALGRVDLLAVLPLTPGRPIHVGDDEQLELRSAMNDVLLELIDDPDLIGDRLAVCEITGDPAERLAALEEAAGMLRHDG</sequence>
<dbReference type="OrthoDB" id="7351510at2"/>
<protein>
    <recommendedName>
        <fullName evidence="3">NadR/Ttd14 AAA domain-containing protein</fullName>
    </recommendedName>
</protein>
<dbReference type="EMBL" id="CP042305">
    <property type="protein sequence ID" value="QDZ15750.1"/>
    <property type="molecule type" value="Genomic_DNA"/>
</dbReference>
<dbReference type="Proteomes" id="UP000320216">
    <property type="component" value="Chromosome"/>
</dbReference>
<dbReference type="RefSeq" id="WP_146321784.1">
    <property type="nucleotide sequence ID" value="NZ_CP042305.1"/>
</dbReference>
<evidence type="ECO:0000313" key="2">
    <source>
        <dbReference type="Proteomes" id="UP000320216"/>
    </source>
</evidence>
<dbReference type="InterPro" id="IPR027417">
    <property type="entry name" value="P-loop_NTPase"/>
</dbReference>
<proteinExistence type="predicted"/>
<evidence type="ECO:0008006" key="3">
    <source>
        <dbReference type="Google" id="ProtNLM"/>
    </source>
</evidence>
<reference evidence="1 2" key="1">
    <citation type="submission" date="2019-07" db="EMBL/GenBank/DDBJ databases">
        <title>Full genome sequence of Humibacter sp. WJ7-1.</title>
        <authorList>
            <person name="Im W.-T."/>
        </authorList>
    </citation>
    <scope>NUCLEOTIDE SEQUENCE [LARGE SCALE GENOMIC DNA]</scope>
    <source>
        <strain evidence="1 2">WJ7-1</strain>
    </source>
</reference>
<gene>
    <name evidence="1" type="ORF">FPZ11_14155</name>
</gene>
<name>A0A5B8M8J0_9MICO</name>
<dbReference type="KEGG" id="huw:FPZ11_14155"/>
<evidence type="ECO:0000313" key="1">
    <source>
        <dbReference type="EMBL" id="QDZ15750.1"/>
    </source>
</evidence>
<accession>A0A5B8M8J0</accession>
<keyword evidence="2" id="KW-1185">Reference proteome</keyword>
<dbReference type="AlphaFoldDB" id="A0A5B8M8J0"/>
<dbReference type="Gene3D" id="3.40.50.300">
    <property type="entry name" value="P-loop containing nucleotide triphosphate hydrolases"/>
    <property type="match status" value="1"/>
</dbReference>
<organism evidence="1 2">
    <name type="scientific">Humibacter ginsenosidimutans</name>
    <dbReference type="NCBI Taxonomy" id="2599293"/>
    <lineage>
        <taxon>Bacteria</taxon>
        <taxon>Bacillati</taxon>
        <taxon>Actinomycetota</taxon>
        <taxon>Actinomycetes</taxon>
        <taxon>Micrococcales</taxon>
        <taxon>Microbacteriaceae</taxon>
        <taxon>Humibacter</taxon>
    </lineage>
</organism>
<dbReference type="SUPFAM" id="SSF52540">
    <property type="entry name" value="P-loop containing nucleoside triphosphate hydrolases"/>
    <property type="match status" value="1"/>
</dbReference>